<comment type="caution">
    <text evidence="2">The sequence shown here is derived from an EMBL/GenBank/DDBJ whole genome shotgun (WGS) entry which is preliminary data.</text>
</comment>
<reference evidence="2 3" key="1">
    <citation type="journal article" date="2012" name="Genome Biol.">
        <title>Genome and low-iron response of an oceanic diatom adapted to chronic iron limitation.</title>
        <authorList>
            <person name="Lommer M."/>
            <person name="Specht M."/>
            <person name="Roy A.S."/>
            <person name="Kraemer L."/>
            <person name="Andreson R."/>
            <person name="Gutowska M.A."/>
            <person name="Wolf J."/>
            <person name="Bergner S.V."/>
            <person name="Schilhabel M.B."/>
            <person name="Klostermeier U.C."/>
            <person name="Beiko R.G."/>
            <person name="Rosenstiel P."/>
            <person name="Hippler M."/>
            <person name="Laroche J."/>
        </authorList>
    </citation>
    <scope>NUCLEOTIDE SEQUENCE [LARGE SCALE GENOMIC DNA]</scope>
    <source>
        <strain evidence="2 3">CCMP1005</strain>
    </source>
</reference>
<evidence type="ECO:0000313" key="2">
    <source>
        <dbReference type="EMBL" id="EJK62814.1"/>
    </source>
</evidence>
<feature type="region of interest" description="Disordered" evidence="1">
    <location>
        <begin position="1"/>
        <end position="106"/>
    </location>
</feature>
<dbReference type="EMBL" id="AGNL01018604">
    <property type="protein sequence ID" value="EJK62814.1"/>
    <property type="molecule type" value="Genomic_DNA"/>
</dbReference>
<keyword evidence="3" id="KW-1185">Reference proteome</keyword>
<evidence type="ECO:0000313" key="3">
    <source>
        <dbReference type="Proteomes" id="UP000266841"/>
    </source>
</evidence>
<gene>
    <name evidence="2" type="ORF">THAOC_16555</name>
</gene>
<sequence length="106" mass="10953">MGISCTSTDPARRGPRRLLGASCIGSTRVPHARRPRQVASASASDPARPAVFPATRRRFRVGMAEERHGGDVRASQQSCRPSSCPPSASPGASPAPLGPLGPLAPC</sequence>
<feature type="compositionally biased region" description="Low complexity" evidence="1">
    <location>
        <begin position="73"/>
        <end position="82"/>
    </location>
</feature>
<protein>
    <submittedName>
        <fullName evidence="2">Uncharacterized protein</fullName>
    </submittedName>
</protein>
<name>K0SD02_THAOC</name>
<dbReference type="Proteomes" id="UP000266841">
    <property type="component" value="Unassembled WGS sequence"/>
</dbReference>
<evidence type="ECO:0000256" key="1">
    <source>
        <dbReference type="SAM" id="MobiDB-lite"/>
    </source>
</evidence>
<feature type="compositionally biased region" description="Pro residues" evidence="1">
    <location>
        <begin position="96"/>
        <end position="106"/>
    </location>
</feature>
<proteinExistence type="predicted"/>
<dbReference type="AlphaFoldDB" id="K0SD02"/>
<organism evidence="2 3">
    <name type="scientific">Thalassiosira oceanica</name>
    <name type="common">Marine diatom</name>
    <dbReference type="NCBI Taxonomy" id="159749"/>
    <lineage>
        <taxon>Eukaryota</taxon>
        <taxon>Sar</taxon>
        <taxon>Stramenopiles</taxon>
        <taxon>Ochrophyta</taxon>
        <taxon>Bacillariophyta</taxon>
        <taxon>Coscinodiscophyceae</taxon>
        <taxon>Thalassiosirophycidae</taxon>
        <taxon>Thalassiosirales</taxon>
        <taxon>Thalassiosiraceae</taxon>
        <taxon>Thalassiosira</taxon>
    </lineage>
</organism>
<accession>K0SD02</accession>